<sequence>MTIYFITRHEGARRWAEEEGFAVERMVDHLDPGDICAGDMVLGTLPVNLAAEVCARGGRYFHLSLNLPPEWRGRELTPEDMRRFGAKLEEFRVIGPLAADGQLNSGNQS</sequence>
<keyword evidence="2" id="KW-1185">Reference proteome</keyword>
<dbReference type="RefSeq" id="WP_026612180.1">
    <property type="nucleotide sequence ID" value="NZ_OX458333.1"/>
</dbReference>
<dbReference type="EMBL" id="OX458333">
    <property type="protein sequence ID" value="CAI8780481.1"/>
    <property type="molecule type" value="Genomic_DNA"/>
</dbReference>
<dbReference type="Proteomes" id="UP001162030">
    <property type="component" value="Chromosome"/>
</dbReference>
<dbReference type="NCBIfam" id="TIGR02620">
    <property type="entry name" value="cas_VVA1548"/>
    <property type="match status" value="1"/>
</dbReference>
<name>A0ABN8X4Y2_9GAMM</name>
<dbReference type="InterPro" id="IPR013443">
    <property type="entry name" value="CRISPR-assoc_prot_Csx16"/>
</dbReference>
<gene>
    <name evidence="1" type="ORF">MSZNOR_1210</name>
</gene>
<proteinExistence type="predicted"/>
<protein>
    <submittedName>
        <fullName evidence="1">CRISPR-associated protein Csx16</fullName>
    </submittedName>
</protein>
<reference evidence="1 2" key="1">
    <citation type="submission" date="2023-03" db="EMBL/GenBank/DDBJ databases">
        <authorList>
            <person name="Pearce D."/>
        </authorList>
    </citation>
    <scope>NUCLEOTIDE SEQUENCE [LARGE SCALE GENOMIC DNA]</scope>
    <source>
        <strain evidence="1">Msz</strain>
    </source>
</reference>
<dbReference type="CDD" id="cd09743">
    <property type="entry name" value="Csx16_III-U"/>
    <property type="match status" value="1"/>
</dbReference>
<dbReference type="Pfam" id="PF09652">
    <property type="entry name" value="Cas_VVA1548"/>
    <property type="match status" value="1"/>
</dbReference>
<organism evidence="1 2">
    <name type="scientific">Methylocaldum szegediense</name>
    <dbReference type="NCBI Taxonomy" id="73780"/>
    <lineage>
        <taxon>Bacteria</taxon>
        <taxon>Pseudomonadati</taxon>
        <taxon>Pseudomonadota</taxon>
        <taxon>Gammaproteobacteria</taxon>
        <taxon>Methylococcales</taxon>
        <taxon>Methylococcaceae</taxon>
        <taxon>Methylocaldum</taxon>
    </lineage>
</organism>
<evidence type="ECO:0000313" key="1">
    <source>
        <dbReference type="EMBL" id="CAI8780481.1"/>
    </source>
</evidence>
<accession>A0ABN8X4Y2</accession>
<evidence type="ECO:0000313" key="2">
    <source>
        <dbReference type="Proteomes" id="UP001162030"/>
    </source>
</evidence>